<feature type="compositionally biased region" description="Low complexity" evidence="2">
    <location>
        <begin position="2070"/>
        <end position="2081"/>
    </location>
</feature>
<dbReference type="Proteomes" id="UP001487740">
    <property type="component" value="Unassembled WGS sequence"/>
</dbReference>
<organism evidence="3 4">
    <name type="scientific">Scylla paramamosain</name>
    <name type="common">Mud crab</name>
    <dbReference type="NCBI Taxonomy" id="85552"/>
    <lineage>
        <taxon>Eukaryota</taxon>
        <taxon>Metazoa</taxon>
        <taxon>Ecdysozoa</taxon>
        <taxon>Arthropoda</taxon>
        <taxon>Crustacea</taxon>
        <taxon>Multicrustacea</taxon>
        <taxon>Malacostraca</taxon>
        <taxon>Eumalacostraca</taxon>
        <taxon>Eucarida</taxon>
        <taxon>Decapoda</taxon>
        <taxon>Pleocyemata</taxon>
        <taxon>Brachyura</taxon>
        <taxon>Eubrachyura</taxon>
        <taxon>Portunoidea</taxon>
        <taxon>Portunidae</taxon>
        <taxon>Portuninae</taxon>
        <taxon>Scylla</taxon>
    </lineage>
</organism>
<protein>
    <submittedName>
        <fullName evidence="3">Uncharacterized protein</fullName>
    </submittedName>
</protein>
<dbReference type="PANTHER" id="PTHR23159">
    <property type="entry name" value="CENTROSOMAL PROTEIN 2"/>
    <property type="match status" value="1"/>
</dbReference>
<feature type="coiled-coil region" evidence="1">
    <location>
        <begin position="197"/>
        <end position="301"/>
    </location>
</feature>
<dbReference type="PANTHER" id="PTHR23159:SF31">
    <property type="entry name" value="CENTROSOME-ASSOCIATED PROTEIN CEP250 ISOFORM X1"/>
    <property type="match status" value="1"/>
</dbReference>
<feature type="region of interest" description="Disordered" evidence="2">
    <location>
        <begin position="1846"/>
        <end position="1955"/>
    </location>
</feature>
<evidence type="ECO:0000256" key="2">
    <source>
        <dbReference type="SAM" id="MobiDB-lite"/>
    </source>
</evidence>
<feature type="coiled-coil region" evidence="1">
    <location>
        <begin position="1768"/>
        <end position="1840"/>
    </location>
</feature>
<accession>A0AAW0UZY8</accession>
<feature type="coiled-coil region" evidence="1">
    <location>
        <begin position="407"/>
        <end position="621"/>
    </location>
</feature>
<feature type="coiled-coil region" evidence="1">
    <location>
        <begin position="1293"/>
        <end position="1419"/>
    </location>
</feature>
<feature type="coiled-coil region" evidence="1">
    <location>
        <begin position="1097"/>
        <end position="1256"/>
    </location>
</feature>
<name>A0AAW0UZY8_SCYPA</name>
<evidence type="ECO:0000256" key="1">
    <source>
        <dbReference type="SAM" id="Coils"/>
    </source>
</evidence>
<dbReference type="EMBL" id="JARAKH010000004">
    <property type="protein sequence ID" value="KAK8404753.1"/>
    <property type="molecule type" value="Genomic_DNA"/>
</dbReference>
<feature type="coiled-coil region" evidence="1">
    <location>
        <begin position="647"/>
        <end position="766"/>
    </location>
</feature>
<feature type="region of interest" description="Disordered" evidence="2">
    <location>
        <begin position="161"/>
        <end position="181"/>
    </location>
</feature>
<gene>
    <name evidence="3" type="ORF">O3P69_007773</name>
</gene>
<proteinExistence type="predicted"/>
<feature type="compositionally biased region" description="Basic and acidic residues" evidence="2">
    <location>
        <begin position="2107"/>
        <end position="2118"/>
    </location>
</feature>
<feature type="region of interest" description="Disordered" evidence="2">
    <location>
        <begin position="2058"/>
        <end position="2232"/>
    </location>
</feature>
<feature type="compositionally biased region" description="Low complexity" evidence="2">
    <location>
        <begin position="171"/>
        <end position="181"/>
    </location>
</feature>
<reference evidence="3 4" key="1">
    <citation type="submission" date="2023-03" db="EMBL/GenBank/DDBJ databases">
        <title>High-quality genome of Scylla paramamosain provides insights in environmental adaptation.</title>
        <authorList>
            <person name="Zhang L."/>
        </authorList>
    </citation>
    <scope>NUCLEOTIDE SEQUENCE [LARGE SCALE GENOMIC DNA]</scope>
    <source>
        <strain evidence="3">LZ_2023a</strain>
        <tissue evidence="3">Muscle</tissue>
    </source>
</reference>
<comment type="caution">
    <text evidence="3">The sequence shown here is derived from an EMBL/GenBank/DDBJ whole genome shotgun (WGS) entry which is preliminary data.</text>
</comment>
<feature type="coiled-coil region" evidence="1">
    <location>
        <begin position="1452"/>
        <end position="1570"/>
    </location>
</feature>
<sequence length="2232" mass="257696">MDSAENVLLKCVNALELVPESCCSIKHLADGKIYCCLISFLNKENIVGEDLAALTPRLESLFRDHFSGDPIIFREAVAGNCLELTKLTLLLLYITLFTEAKLRSRLVNSASLDQATQAKFKYLLEAVQKRGSAVNSRFLHILCTEKLDIRSIFQCQSAVNHGGEGSPRVYTTSPKSSTTSPLRELVQSPQFRLQENLSVKNMEIKRLQQQVMALEGEKQEISLTVEAANHKITKLGEKVSELQSKLQATQQQQDESEALAAAGDNLRQQQVSQLAVECSQLRRENCSLQQMVERLSDEKDELTAKNFSVHQQLLLTRAENERLQENVFSLNQAKCENERLIESQADDIKEMKTQLEELHLHLMENKSPSVSIEESFGNVSPSHYSAITSPGSSGEENMADAVVDKILWEHKERLQKLQQEFDAVSAQRDKLIEQVTTQEEEIKCLNDEVKEKTATGDSLRQELKTANEIIDTLMGDKLTLTTSLQEKGKCVEELKEEINKAREQLSEEKAAFNSQVKMMEEDFLNIRMKMESEIHLLTEEKRKEKEEKEDLAALHKNKDDLLQVQTEEKSQLLKAIEGKKAAFDNLQQKYENLKNQHVSENDKLKSDLKCSEESYSKLMKELCEVKDSLNAKIVEQAHAFQEKTDDLAVLKEEMAGMKAVNEELVKKYESEIQTLSVSLEAEKQCAAQVKKDMDALTDTNSKYTENMESLRESNEHLAKEITELKDKLTSMNEKYMILEQQSEEAAQHYKNEMSGLEEKFIKQEEAHTTLLEKMEAHEKMSEKEKLTFETSLQEKDKCIEALKEEMNKERELMSEEKTAFETKIKVMEKDFLNTRMKMESSIHLLTEEKNKEKEDIAALQNDKDGLLHVQTEEKSQLLKVIEENKKSFDNLQQKYQNLKNQHVSENDKLKSDLKCSEQSCSKLMKELYDVKESLHAKIVEQTHTLQEKIDDLAALKEEMAGMKAVNEELVKKYEGEIQTMSISLEAEKQCAAQVKKDMDALTDTNSKYTENMESLRESNEHLAREITELKDKLTSLNKKYMMLEQQSEEAAQHYKNEMSGLEEKFIKQEEAHTTLLEKMEAHEQMSEKEKLTFETSLQEKDKCIEALKEEMNKEREHMSEEKTAFETKIKVMEKDLLDTHMEMEQERDKCIEALKEEMNKEREHMSEEKTAFETKIKVMEKDLLDTRMKMESHIHLLTEEKREKNKEKEDLAALHKDKDYLLKVQAEEKCQLLKTIEEKKESFDDLQQKYENLRNQHVSENYKLKSDLKCSEESSSKLMKELCENKESLNAKILEQTHALQEKIDDLAALKEEMAGMKVVNEELVKKYEGEIQTLSVSLEAEKQCAAQVKKDMDALTDTNSKYTENMESLRESNEHLAKEIIELKDKLTSMNEKYMMLEQQSEEATQHYKNEMSGLEEKFIKQEEAHSTLLKKMEAHEQMSEKVKLTFETSLQEKDKCIEALKEEMNKERELMSEEKNAIEAKVKMMKDSLNMQMKVESDIQTLTEEKRKENEEKEHLAALLKEKDDLLQVYAEEKCELMKAVKERNTAFEILQQKLENLTSKFVSEEDKQNSDLVYIQTGKSKQSVEQEQHVMSSSDEERLTTHRQSVTNLHKAQEGAVGQLTTAFLHQQEVLIASLHQKLATRKAEEDKQSSHIRSLEQRITDMEKEMTDSKEMMRVECETQNKLKEQLHSAKEALKHEKKSSDRIRMAYKTMVEKFTHQAEEWDQVKKERDLVGRKYETAKKKLGEAVSSLEEVRTTTVHYQQQLSQCKDYIKKLEEKAQGQKEAESRLQEIESKYQPVKEKLHECENTIRQLSSEKRSLEMQLKHAESQLQEQKRIQRRESFWEQESQMPLQRVEARRPTTTSSSSSSSCNEEYWGVNDSTEKLISKKSGSRGQSMSQHSVKDTIFRKPSSRAKTSGREGGHQHEAPSTTHTKVEEPPPQPEITISDKSLGKSIPKSMHFRCDEEEEELFNNKYLHDMKVGKWHPDGDEPWRRLSELQRRNSLYPPHLRSAYPAEMQFRPLDDFEDDKLREGCAVEDRQLMNITQATENLELDSPAFNLRKRKSPSGSSYSETSFDSSDGKRTRRLSTSYSRPGPPTPGRRFSRGDKENRRESSTSELSLSIWQHQKKEGLHAAESSINSAGSNPSQPESGRVTRRRQLQHSKSSSVQSHSSSPGCSPSVLSKKGMTTPRGRKGMTPSSLRKILAKGKSPWRKLEHNEEVPRKLCQPR</sequence>
<keyword evidence="4" id="KW-1185">Reference proteome</keyword>
<keyword evidence="1" id="KW-0175">Coiled coil</keyword>
<evidence type="ECO:0000313" key="4">
    <source>
        <dbReference type="Proteomes" id="UP001487740"/>
    </source>
</evidence>
<feature type="compositionally biased region" description="Low complexity" evidence="2">
    <location>
        <begin position="1864"/>
        <end position="1873"/>
    </location>
</feature>
<feature type="coiled-coil region" evidence="1">
    <location>
        <begin position="792"/>
        <end position="1071"/>
    </location>
</feature>
<feature type="compositionally biased region" description="Basic and acidic residues" evidence="2">
    <location>
        <begin position="2216"/>
        <end position="2226"/>
    </location>
</feature>
<feature type="compositionally biased region" description="Polar residues" evidence="2">
    <location>
        <begin position="2140"/>
        <end position="2153"/>
    </location>
</feature>
<feature type="compositionally biased region" description="Basic and acidic residues" evidence="2">
    <location>
        <begin position="1920"/>
        <end position="1929"/>
    </location>
</feature>
<evidence type="ECO:0000313" key="3">
    <source>
        <dbReference type="EMBL" id="KAK8404753.1"/>
    </source>
</evidence>
<feature type="coiled-coil region" evidence="1">
    <location>
        <begin position="1649"/>
        <end position="1704"/>
    </location>
</feature>
<feature type="compositionally biased region" description="Low complexity" evidence="2">
    <location>
        <begin position="2165"/>
        <end position="2187"/>
    </location>
</feature>